<evidence type="ECO:0000313" key="6">
    <source>
        <dbReference type="Proteomes" id="UP001621418"/>
    </source>
</evidence>
<evidence type="ECO:0000313" key="5">
    <source>
        <dbReference type="EMBL" id="WTY35216.1"/>
    </source>
</evidence>
<dbReference type="EMBL" id="CP109527">
    <property type="protein sequence ID" value="WTY35216.1"/>
    <property type="molecule type" value="Genomic_DNA"/>
</dbReference>
<gene>
    <name evidence="5" type="ORF">OG308_28570</name>
</gene>
<evidence type="ECO:0000259" key="4">
    <source>
        <dbReference type="Pfam" id="PF25023"/>
    </source>
</evidence>
<protein>
    <submittedName>
        <fullName evidence="5">DUF6531 domain-containing protein</fullName>
    </submittedName>
</protein>
<dbReference type="PANTHER" id="PTHR32305">
    <property type="match status" value="1"/>
</dbReference>
<feature type="compositionally biased region" description="Polar residues" evidence="2">
    <location>
        <begin position="336"/>
        <end position="345"/>
    </location>
</feature>
<accession>A0ABZ1N5Z6</accession>
<feature type="compositionally biased region" description="Basic and acidic residues" evidence="2">
    <location>
        <begin position="1400"/>
        <end position="1416"/>
    </location>
</feature>
<keyword evidence="6" id="KW-1185">Reference proteome</keyword>
<dbReference type="RefSeq" id="WP_405147541.1">
    <property type="nucleotide sequence ID" value="NZ_CP109527.1"/>
</dbReference>
<dbReference type="InterPro" id="IPR056823">
    <property type="entry name" value="TEN-like_YD-shell"/>
</dbReference>
<dbReference type="InterPro" id="IPR022385">
    <property type="entry name" value="Rhs_assc_core"/>
</dbReference>
<name>A0ABZ1N5Z6_9NOCA</name>
<feature type="compositionally biased region" description="Polar residues" evidence="2">
    <location>
        <begin position="297"/>
        <end position="316"/>
    </location>
</feature>
<dbReference type="SUPFAM" id="SSF140453">
    <property type="entry name" value="EsxAB dimer-like"/>
    <property type="match status" value="1"/>
</dbReference>
<dbReference type="InterPro" id="IPR036689">
    <property type="entry name" value="ESAT-6-like_sf"/>
</dbReference>
<feature type="region of interest" description="Disordered" evidence="2">
    <location>
        <begin position="250"/>
        <end position="347"/>
    </location>
</feature>
<dbReference type="InterPro" id="IPR050708">
    <property type="entry name" value="T6SS_VgrG/RHS"/>
</dbReference>
<dbReference type="InterPro" id="IPR031325">
    <property type="entry name" value="RHS_repeat"/>
</dbReference>
<dbReference type="NCBIfam" id="TIGR01643">
    <property type="entry name" value="YD_repeat_2x"/>
    <property type="match status" value="5"/>
</dbReference>
<evidence type="ECO:0000256" key="1">
    <source>
        <dbReference type="ARBA" id="ARBA00022737"/>
    </source>
</evidence>
<organism evidence="5 6">
    <name type="scientific">Nocardia salmonicida</name>
    <dbReference type="NCBI Taxonomy" id="53431"/>
    <lineage>
        <taxon>Bacteria</taxon>
        <taxon>Bacillati</taxon>
        <taxon>Actinomycetota</taxon>
        <taxon>Actinomycetes</taxon>
        <taxon>Mycobacteriales</taxon>
        <taxon>Nocardiaceae</taxon>
        <taxon>Nocardia</taxon>
    </lineage>
</organism>
<dbReference type="Pfam" id="PF05593">
    <property type="entry name" value="RHS_repeat"/>
    <property type="match status" value="3"/>
</dbReference>
<dbReference type="NCBIfam" id="TIGR03696">
    <property type="entry name" value="Rhs_assc_core"/>
    <property type="match status" value="1"/>
</dbReference>
<feature type="region of interest" description="Disordered" evidence="2">
    <location>
        <begin position="1400"/>
        <end position="1450"/>
    </location>
</feature>
<feature type="domain" description="Teneurin-like YD-shell" evidence="4">
    <location>
        <begin position="1107"/>
        <end position="1369"/>
    </location>
</feature>
<dbReference type="InterPro" id="IPR045351">
    <property type="entry name" value="DUF6531"/>
</dbReference>
<dbReference type="Pfam" id="PF25023">
    <property type="entry name" value="TEN_YD-shell"/>
    <property type="match status" value="1"/>
</dbReference>
<evidence type="ECO:0000259" key="3">
    <source>
        <dbReference type="Pfam" id="PF20148"/>
    </source>
</evidence>
<dbReference type="Proteomes" id="UP001621418">
    <property type="component" value="Chromosome"/>
</dbReference>
<sequence>MVANPLIAAKEDSTDWSTGISLVSSVTDLSDAISGGSWIETGLGVVGLAAEAVSLVVDPLGTLAGYGVGWLIEHCQPLQDALDWIAGDPAQIEAYAKTWDNVAARISEVATAQNAAVTADVADWTGQTATAYKSAASNTTNLLTAANTAATAAASAIRMAGGIVAAVRETVRDLVAQTVGRLAVWAAELVFSVGLATPLVAVQATAYIAKTVATISKLFSKLAKTMAKLKPLLKQLKSAFGDIAKAFKKTPSKTSKNTDTTTTSPAATKNTDTSTTPSTTKQPDTPTNPSSTPDTPAKTTENPDTPVTTKPTSTPGDTAKQDAKLPNQADSEKPNLNKTAKQTTDCGDPVDAATGEFLLPETDVKLPGVLELVLTRRHRSSYRFGRWFGPSWAATFDMRVVVDQVGVRFIGPDGELWQFPHTVPGIPVGTVHKGIRATMTRIESGGYTVHDPDRKLTWGFYPNPGLSGLDSQLGNYAITEICDRHQNRITFSYNRANQPIEVAHSGGYRVRVDTAGDRVTGLTVVGSTPNGNEIETRIRDFEYRDGNLISVTNGVRATTRYLYDDAHRMLSWRDSRGTELHNSYDNTGRVVSQRGTNGIASATYEYLALPQYGRTQTRFANALGAVTVFEFDEDLRLRSTTDPRGATTRTDYNDDRKPVRYIDPYSNVTHYVYNSDQAIARIVRPDGKSIELEYKDGRPVSTLFPGGASTHREYDHCGNLICARDQDGVITRYSYSGNGALVAVTEPHGATKSTVVNSVGLPIRITNARGASTNICYDHLGRPVRVEDALGRETIYSWSEEGKLLRRRDPDGISEQWSWDGEGNLILHRNRAGKETLFEYGNFDLLVSRTDADGAVTRYEWDHQRNLTKVRNALGGIWEYRYDPSGQVCSEIDFNGHETRYRYDHLGRLGEIVAPNGSTRYHSYDVLGQVLNIEADSGEWVSFDRDPNGGIVRARNGDTKSQVVHHTVSFSRTTAGRVLAQGIDNRPPLRYDLDEFGRRIARITPAGSATEWQYGPESSVESMATDGQRFDFQYDILGRRAGWQVGKLRYRQDFTEIGQVGVRELSRISDSSKEIDELIARDRYEWRPDGYVTRHRMERLNEVVDRQYDLDPAGRISAIADNGYVSERYEYDDLSNITAASSDDYSGQGIESSSPGAGAISRVREYSGNQLVRSGNTRYHYDRAGRLVRKVKTRISRKPAIWHFRYNAFDQLTDVYNPSGEWWKYTYDAFGRRTTKRRLTQAGNEVERVDFVWDSSQIIEQTSTEETTAWNYRPGSCIALSQHTRRRRGKDEFVAVATDLVGAPTMLVDPLNPDARSAAATGLWGATAWSGSSATSLRFPGQIFDEETGLHYNVHRVYDPSTGRYLTGDPLGLAASPNQNAYPHNPVTWRDPLGLSPESCEHRDFAHGTSRRHADNIQDNGLSAEDSRDSAKKGSMNRPSSFFTHEVESGDSPGFQAAWEWGARQDGAAESTVLVGRLPESVYQDLVSRGLVEVRSGVGDGVPDETIFHPDSFETLNREMKWIARVTPADG</sequence>
<dbReference type="PANTHER" id="PTHR32305:SF15">
    <property type="entry name" value="PROTEIN RHSA-RELATED"/>
    <property type="match status" value="1"/>
</dbReference>
<dbReference type="PRINTS" id="PR00394">
    <property type="entry name" value="RHSPROTEIN"/>
</dbReference>
<dbReference type="InterPro" id="IPR038332">
    <property type="entry name" value="PPE_sf"/>
</dbReference>
<proteinExistence type="predicted"/>
<keyword evidence="1" id="KW-0677">Repeat</keyword>
<feature type="domain" description="DUF6531" evidence="3">
    <location>
        <begin position="347"/>
        <end position="419"/>
    </location>
</feature>
<dbReference type="InterPro" id="IPR006530">
    <property type="entry name" value="YD"/>
</dbReference>
<evidence type="ECO:0000256" key="2">
    <source>
        <dbReference type="SAM" id="MobiDB-lite"/>
    </source>
</evidence>
<dbReference type="Pfam" id="PF20148">
    <property type="entry name" value="DUF6531"/>
    <property type="match status" value="1"/>
</dbReference>
<reference evidence="5 6" key="1">
    <citation type="submission" date="2022-10" db="EMBL/GenBank/DDBJ databases">
        <title>The complete genomes of actinobacterial strains from the NBC collection.</title>
        <authorList>
            <person name="Joergensen T.S."/>
            <person name="Alvarez Arevalo M."/>
            <person name="Sterndorff E.B."/>
            <person name="Faurdal D."/>
            <person name="Vuksanovic O."/>
            <person name="Mourched A.-S."/>
            <person name="Charusanti P."/>
            <person name="Shaw S."/>
            <person name="Blin K."/>
            <person name="Weber T."/>
        </authorList>
    </citation>
    <scope>NUCLEOTIDE SEQUENCE [LARGE SCALE GENOMIC DNA]</scope>
    <source>
        <strain evidence="5 6">NBC_01413</strain>
    </source>
</reference>
<feature type="compositionally biased region" description="Low complexity" evidence="2">
    <location>
        <begin position="252"/>
        <end position="296"/>
    </location>
</feature>
<dbReference type="Gene3D" id="2.180.10.10">
    <property type="entry name" value="RHS repeat-associated core"/>
    <property type="match status" value="3"/>
</dbReference>
<dbReference type="Gene3D" id="1.20.1260.20">
    <property type="entry name" value="PPE superfamily"/>
    <property type="match status" value="1"/>
</dbReference>